<dbReference type="InterPro" id="IPR032151">
    <property type="entry name" value="CFAP61_N"/>
</dbReference>
<gene>
    <name evidence="2" type="ORF">OKIOD_LOCUS15683</name>
</gene>
<dbReference type="PANTHER" id="PTHR21178:SF8">
    <property type="entry name" value="CILIA- AND FLAGELLA-ASSOCIATED PROTEIN 61"/>
    <property type="match status" value="1"/>
</dbReference>
<organism evidence="2 3">
    <name type="scientific">Oikopleura dioica</name>
    <name type="common">Tunicate</name>
    <dbReference type="NCBI Taxonomy" id="34765"/>
    <lineage>
        <taxon>Eukaryota</taxon>
        <taxon>Metazoa</taxon>
        <taxon>Chordata</taxon>
        <taxon>Tunicata</taxon>
        <taxon>Appendicularia</taxon>
        <taxon>Copelata</taxon>
        <taxon>Oikopleuridae</taxon>
        <taxon>Oikopleura</taxon>
    </lineage>
</organism>
<dbReference type="Proteomes" id="UP001158576">
    <property type="component" value="Chromosome 2"/>
</dbReference>
<dbReference type="Pfam" id="PF16092">
    <property type="entry name" value="CFAP61_N"/>
    <property type="match status" value="1"/>
</dbReference>
<dbReference type="InterPro" id="IPR038884">
    <property type="entry name" value="CFAP61"/>
</dbReference>
<keyword evidence="3" id="KW-1185">Reference proteome</keyword>
<reference evidence="2 3" key="1">
    <citation type="submission" date="2021-04" db="EMBL/GenBank/DDBJ databases">
        <authorList>
            <person name="Bliznina A."/>
        </authorList>
    </citation>
    <scope>NUCLEOTIDE SEQUENCE [LARGE SCALE GENOMIC DNA]</scope>
</reference>
<dbReference type="EMBL" id="OU015567">
    <property type="protein sequence ID" value="CAG5112737.1"/>
    <property type="molecule type" value="Genomic_DNA"/>
</dbReference>
<sequence>MRASTVEIADLQEIINLIDGKTRGVYSHKRCQIRRLVETTQLSLKVIEDNNDKIIGFAAFDLQADFESKKIASDLYNPQSVLELMLFMAEEDHENVDGIVSCILSAVFKRCPFIHHVIVTKNDSRLSSVSSKIPNSPYSIINREDFVPTLFIRPGKEEDNDDVAAVYKNNDQLKMIYGDFFYTEMVESVDERHKVLVADVNDIAVGAIAISSKISLDQLQCTHHIGGFK</sequence>
<proteinExistence type="predicted"/>
<name>A0ABN7T9C3_OIKDI</name>
<accession>A0ABN7T9C3</accession>
<dbReference type="PANTHER" id="PTHR21178">
    <property type="entry name" value="CILIA- AND FLAGELLA-ASSOCIATED PROTEIN 61"/>
    <property type="match status" value="1"/>
</dbReference>
<evidence type="ECO:0000259" key="1">
    <source>
        <dbReference type="Pfam" id="PF16092"/>
    </source>
</evidence>
<evidence type="ECO:0000313" key="2">
    <source>
        <dbReference type="EMBL" id="CAG5112737.1"/>
    </source>
</evidence>
<evidence type="ECO:0000313" key="3">
    <source>
        <dbReference type="Proteomes" id="UP001158576"/>
    </source>
</evidence>
<feature type="domain" description="Cilia- and flagella-associated protein 61 N-terminal" evidence="1">
    <location>
        <begin position="128"/>
        <end position="228"/>
    </location>
</feature>
<protein>
    <submittedName>
        <fullName evidence="2">Oidioi.mRNA.OKI2018_I69.chr2.g6918.t1.cds</fullName>
    </submittedName>
</protein>